<accession>A0A1I4DAJ5</accession>
<keyword evidence="6" id="KW-0460">Magnesium</keyword>
<feature type="domain" description="GS catalytic" evidence="11">
    <location>
        <begin position="112"/>
        <end position="447"/>
    </location>
</feature>
<dbReference type="PANTHER" id="PTHR43785:SF12">
    <property type="entry name" value="TYPE-1 GLUTAMINE SYNTHETASE 2"/>
    <property type="match status" value="1"/>
</dbReference>
<dbReference type="PROSITE" id="PS51987">
    <property type="entry name" value="GS_CATALYTIC"/>
    <property type="match status" value="1"/>
</dbReference>
<dbReference type="NCBIfam" id="TIGR03105">
    <property type="entry name" value="gln_synth_III"/>
    <property type="match status" value="1"/>
</dbReference>
<evidence type="ECO:0000256" key="4">
    <source>
        <dbReference type="ARBA" id="ARBA00022741"/>
    </source>
</evidence>
<comment type="cofactor">
    <cofactor evidence="1">
        <name>Mg(2+)</name>
        <dbReference type="ChEBI" id="CHEBI:18420"/>
    </cofactor>
</comment>
<dbReference type="PANTHER" id="PTHR43785">
    <property type="entry name" value="GAMMA-GLUTAMYLPUTRESCINE SYNTHETASE"/>
    <property type="match status" value="1"/>
</dbReference>
<dbReference type="InterPro" id="IPR008146">
    <property type="entry name" value="Gln_synth_cat_dom"/>
</dbReference>
<evidence type="ECO:0000259" key="10">
    <source>
        <dbReference type="PROSITE" id="PS51986"/>
    </source>
</evidence>
<dbReference type="InterPro" id="IPR014746">
    <property type="entry name" value="Gln_synth/guanido_kin_cat_dom"/>
</dbReference>
<dbReference type="Gene3D" id="3.10.20.70">
    <property type="entry name" value="Glutamine synthetase, N-terminal domain"/>
    <property type="match status" value="1"/>
</dbReference>
<dbReference type="PROSITE" id="PS00181">
    <property type="entry name" value="GLNA_ATP"/>
    <property type="match status" value="1"/>
</dbReference>
<evidence type="ECO:0000256" key="7">
    <source>
        <dbReference type="ARBA" id="ARBA00023231"/>
    </source>
</evidence>
<dbReference type="Proteomes" id="UP000323300">
    <property type="component" value="Unassembled WGS sequence"/>
</dbReference>
<comment type="similarity">
    <text evidence="8 9">Belongs to the glutamine synthetase family.</text>
</comment>
<evidence type="ECO:0000313" key="12">
    <source>
        <dbReference type="EMBL" id="SFK89830.1"/>
    </source>
</evidence>
<evidence type="ECO:0000256" key="2">
    <source>
        <dbReference type="ARBA" id="ARBA00003117"/>
    </source>
</evidence>
<evidence type="ECO:0000256" key="3">
    <source>
        <dbReference type="ARBA" id="ARBA00022598"/>
    </source>
</evidence>
<keyword evidence="3" id="KW-0436">Ligase</keyword>
<name>A0A1I4DAJ5_9HYPH</name>
<dbReference type="SUPFAM" id="SSF54368">
    <property type="entry name" value="Glutamine synthetase, N-terminal domain"/>
    <property type="match status" value="1"/>
</dbReference>
<dbReference type="Gene3D" id="3.30.590.10">
    <property type="entry name" value="Glutamine synthetase/guanido kinase, catalytic domain"/>
    <property type="match status" value="1"/>
</dbReference>
<evidence type="ECO:0000256" key="9">
    <source>
        <dbReference type="RuleBase" id="RU000384"/>
    </source>
</evidence>
<dbReference type="InterPro" id="IPR008147">
    <property type="entry name" value="Gln_synt_N"/>
</dbReference>
<organism evidence="12 13">
    <name type="scientific">Neomesorhizobium albiziae</name>
    <dbReference type="NCBI Taxonomy" id="335020"/>
    <lineage>
        <taxon>Bacteria</taxon>
        <taxon>Pseudomonadati</taxon>
        <taxon>Pseudomonadota</taxon>
        <taxon>Alphaproteobacteria</taxon>
        <taxon>Hyphomicrobiales</taxon>
        <taxon>Phyllobacteriaceae</taxon>
        <taxon>Neomesorhizobium</taxon>
    </lineage>
</organism>
<evidence type="ECO:0000256" key="6">
    <source>
        <dbReference type="ARBA" id="ARBA00022842"/>
    </source>
</evidence>
<evidence type="ECO:0000256" key="8">
    <source>
        <dbReference type="PROSITE-ProRule" id="PRU01330"/>
    </source>
</evidence>
<reference evidence="12 13" key="1">
    <citation type="submission" date="2016-10" db="EMBL/GenBank/DDBJ databases">
        <authorList>
            <person name="Varghese N."/>
            <person name="Submissions S."/>
        </authorList>
    </citation>
    <scope>NUCLEOTIDE SEQUENCE [LARGE SCALE GENOMIC DNA]</scope>
    <source>
        <strain evidence="12 13">DSM 21822</strain>
    </source>
</reference>
<dbReference type="PROSITE" id="PS51986">
    <property type="entry name" value="GS_BETA_GRASP"/>
    <property type="match status" value="1"/>
</dbReference>
<gene>
    <name evidence="12" type="ORF">SAMN04488498_116106</name>
</gene>
<dbReference type="InterPro" id="IPR017536">
    <property type="entry name" value="Glutamine_synthetase_typeIII"/>
</dbReference>
<dbReference type="GO" id="GO:0006542">
    <property type="term" value="P:glutamine biosynthetic process"/>
    <property type="evidence" value="ECO:0007669"/>
    <property type="project" value="InterPro"/>
</dbReference>
<dbReference type="GO" id="GO:0005524">
    <property type="term" value="F:ATP binding"/>
    <property type="evidence" value="ECO:0007669"/>
    <property type="project" value="UniProtKB-KW"/>
</dbReference>
<comment type="function">
    <text evidence="2">Catalyzes the ATP-dependent biosynthesis of glutamine from glutamate and ammonia.</text>
</comment>
<dbReference type="SUPFAM" id="SSF55931">
    <property type="entry name" value="Glutamine synthetase/guanido kinase"/>
    <property type="match status" value="1"/>
</dbReference>
<evidence type="ECO:0000256" key="5">
    <source>
        <dbReference type="ARBA" id="ARBA00022840"/>
    </source>
</evidence>
<dbReference type="SMART" id="SM01230">
    <property type="entry name" value="Gln-synt_C"/>
    <property type="match status" value="1"/>
</dbReference>
<keyword evidence="7" id="KW-0535">Nitrogen fixation</keyword>
<evidence type="ECO:0000256" key="1">
    <source>
        <dbReference type="ARBA" id="ARBA00001946"/>
    </source>
</evidence>
<dbReference type="InterPro" id="IPR027303">
    <property type="entry name" value="Gln_synth_gly_rich_site"/>
</dbReference>
<sequence length="447" mass="49292">MGTTFEMKMGNAEAGDLKKYAKAKNIKYFMISYTDLFGGQRAKLVPAQAISDMQKDGAGFAGFATWLDLTPAHPDMLAVPDPASVIQLPWKPDVAWLASDCLMEGKSVAQAPRNTLKRLVSEAAELGMSVKTGVEPEFFLTTPDGKQISDEYDTSAKSCYDQQAVMRRYDVIAEICDGMLSLGWEPYQNDHEDANGQFEMNWAFDDVLATADKHSFFKFMVKSIAEKHGLRATFMPKPFQGLTGNGCHVHISVWDLAGKKNAFADKDMDLGLSEQGRHFLGGIMKHASALAAITNPTVNSYKRINAPRTISGATWAPNTVTWTGNNRTHMVRVPGPGRFELRLPDGAANPYLMQAVIIAAGLDGIRSKADPGARSDIDMYKDGHTVTNGAKLPLNLLDALREYDKDTSLKAAMGEEFSAAFLRLKQQEWNSFASHFTQWERDNTLDV</sequence>
<keyword evidence="4" id="KW-0547">Nucleotide-binding</keyword>
<keyword evidence="13" id="KW-1185">Reference proteome</keyword>
<dbReference type="Pfam" id="PF00120">
    <property type="entry name" value="Gln-synt_C"/>
    <property type="match status" value="1"/>
</dbReference>
<evidence type="ECO:0000313" key="13">
    <source>
        <dbReference type="Proteomes" id="UP000323300"/>
    </source>
</evidence>
<dbReference type="GO" id="GO:0004356">
    <property type="term" value="F:glutamine synthetase activity"/>
    <property type="evidence" value="ECO:0007669"/>
    <property type="project" value="InterPro"/>
</dbReference>
<dbReference type="AlphaFoldDB" id="A0A1I4DAJ5"/>
<dbReference type="EMBL" id="FOSL01000016">
    <property type="protein sequence ID" value="SFK89830.1"/>
    <property type="molecule type" value="Genomic_DNA"/>
</dbReference>
<dbReference type="InterPro" id="IPR036651">
    <property type="entry name" value="Gln_synt_N_sf"/>
</dbReference>
<evidence type="ECO:0000259" key="11">
    <source>
        <dbReference type="PROSITE" id="PS51987"/>
    </source>
</evidence>
<protein>
    <submittedName>
        <fullName evidence="12">Gamma-glutamylmethylamide synthetase</fullName>
    </submittedName>
</protein>
<proteinExistence type="inferred from homology"/>
<feature type="domain" description="GS beta-grasp" evidence="10">
    <location>
        <begin position="24"/>
        <end position="106"/>
    </location>
</feature>
<keyword evidence="5" id="KW-0067">ATP-binding</keyword>